<organism evidence="3 4">
    <name type="scientific">Brevibacillus agri</name>
    <dbReference type="NCBI Taxonomy" id="51101"/>
    <lineage>
        <taxon>Bacteria</taxon>
        <taxon>Bacillati</taxon>
        <taxon>Bacillota</taxon>
        <taxon>Bacilli</taxon>
        <taxon>Bacillales</taxon>
        <taxon>Paenibacillaceae</taxon>
        <taxon>Brevibacillus</taxon>
    </lineage>
</organism>
<keyword evidence="5" id="KW-1185">Reference proteome</keyword>
<keyword evidence="1" id="KW-0732">Signal</keyword>
<accession>A0A3M8B7H7</accession>
<evidence type="ECO:0000313" key="4">
    <source>
        <dbReference type="Proteomes" id="UP000276178"/>
    </source>
</evidence>
<name>A0A3M8B7H7_9BACL</name>
<feature type="chain" id="PRO_5038337540" evidence="1">
    <location>
        <begin position="25"/>
        <end position="198"/>
    </location>
</feature>
<dbReference type="EMBL" id="BJOD01000021">
    <property type="protein sequence ID" value="GED26203.1"/>
    <property type="molecule type" value="Genomic_DNA"/>
</dbReference>
<evidence type="ECO:0000256" key="1">
    <source>
        <dbReference type="SAM" id="SignalP"/>
    </source>
</evidence>
<dbReference type="RefSeq" id="WP_122952587.1">
    <property type="nucleotide sequence ID" value="NZ_BJOD01000021.1"/>
</dbReference>
<dbReference type="EMBL" id="RHHN01000013">
    <property type="protein sequence ID" value="RNB59320.1"/>
    <property type="molecule type" value="Genomic_DNA"/>
</dbReference>
<evidence type="ECO:0000313" key="2">
    <source>
        <dbReference type="EMBL" id="GED26203.1"/>
    </source>
</evidence>
<gene>
    <name evidence="2" type="ORF">BAG01nite_23050</name>
    <name evidence="3" type="ORF">EB820_04570</name>
</gene>
<proteinExistence type="predicted"/>
<protein>
    <submittedName>
        <fullName evidence="3">Uncharacterized protein</fullName>
    </submittedName>
</protein>
<feature type="signal peptide" evidence="1">
    <location>
        <begin position="1"/>
        <end position="24"/>
    </location>
</feature>
<dbReference type="GeneID" id="82809779"/>
<reference evidence="2 5" key="2">
    <citation type="submission" date="2019-06" db="EMBL/GenBank/DDBJ databases">
        <title>Whole genome shotgun sequence of Brevibacillus agri NBRC 15538.</title>
        <authorList>
            <person name="Hosoyama A."/>
            <person name="Uohara A."/>
            <person name="Ohji S."/>
            <person name="Ichikawa N."/>
        </authorList>
    </citation>
    <scope>NUCLEOTIDE SEQUENCE [LARGE SCALE GENOMIC DNA]</scope>
    <source>
        <strain evidence="2 5">NBRC 15538</strain>
    </source>
</reference>
<evidence type="ECO:0000313" key="5">
    <source>
        <dbReference type="Proteomes" id="UP000317180"/>
    </source>
</evidence>
<evidence type="ECO:0000313" key="3">
    <source>
        <dbReference type="EMBL" id="RNB59320.1"/>
    </source>
</evidence>
<dbReference type="Proteomes" id="UP000276178">
    <property type="component" value="Unassembled WGS sequence"/>
</dbReference>
<dbReference type="Proteomes" id="UP000317180">
    <property type="component" value="Unassembled WGS sequence"/>
</dbReference>
<dbReference type="OrthoDB" id="2475082at2"/>
<comment type="caution">
    <text evidence="3">The sequence shown here is derived from an EMBL/GenBank/DDBJ whole genome shotgun (WGS) entry which is preliminary data.</text>
</comment>
<dbReference type="AlphaFoldDB" id="A0A3M8B7H7"/>
<sequence>MKLVKGVLSTSAVALALTLGYGYAITDAANDSKEFVPQTKEEEAWANYVDEAVKNKMFEAYDDAFKSFEINPDDYSYYSMHDESSRYKEIDPKLAVRLRVAALKAVKPDIKSGDFMPGIFVKKDGSKAFVTFKELDTGENHIYWFATGTNVEKASARISAADEAQSNPWVLEKKEEKDGTKLEKLELQNLQEFINNSR</sequence>
<reference evidence="3 4" key="1">
    <citation type="submission" date="2018-10" db="EMBL/GenBank/DDBJ databases">
        <title>Phylogenomics of Brevibacillus.</title>
        <authorList>
            <person name="Dunlap C."/>
        </authorList>
    </citation>
    <scope>NUCLEOTIDE SEQUENCE [LARGE SCALE GENOMIC DNA]</scope>
    <source>
        <strain evidence="3 4">NRRL NRS 1219</strain>
    </source>
</reference>